<dbReference type="Proteomes" id="UP000615687">
    <property type="component" value="Unassembled WGS sequence"/>
</dbReference>
<sequence>MLGKTKRRAACAFIAATLLAAPVPASACALALVVAMDGSSSVSPEEHTFQLEGLSGALKDDDVRKAIQGLGGIWFSSFEWSGRYQQHVQVDWRFLESDDSISAAAAELAASDRGYTEFPTALGYALGFAAVHMAKVPEPCARRVVDVAGDGINNEGFSADKAYRAFAFDGITVNGLAIAGADPDPVAYYRDKVIRGPGAFVEVAKGFGNYRAAMKRKLLREIRSMNFASAEPASSMGPFHHRR</sequence>
<feature type="signal peptide" evidence="1">
    <location>
        <begin position="1"/>
        <end position="27"/>
    </location>
</feature>
<comment type="caution">
    <text evidence="2">The sequence shown here is derived from an EMBL/GenBank/DDBJ whole genome shotgun (WGS) entry which is preliminary data.</text>
</comment>
<dbReference type="EMBL" id="JACYXJ010000001">
    <property type="protein sequence ID" value="MBD8874872.1"/>
    <property type="molecule type" value="Genomic_DNA"/>
</dbReference>
<proteinExistence type="predicted"/>
<evidence type="ECO:0000256" key="1">
    <source>
        <dbReference type="SAM" id="SignalP"/>
    </source>
</evidence>
<keyword evidence="3" id="KW-1185">Reference proteome</keyword>
<dbReference type="InterPro" id="IPR010607">
    <property type="entry name" value="DUF1194"/>
</dbReference>
<dbReference type="Pfam" id="PF06707">
    <property type="entry name" value="DUF1194"/>
    <property type="match status" value="1"/>
</dbReference>
<keyword evidence="1" id="KW-0732">Signal</keyword>
<organism evidence="2 3">
    <name type="scientific">Roseibium polysiphoniae</name>
    <dbReference type="NCBI Taxonomy" id="2571221"/>
    <lineage>
        <taxon>Bacteria</taxon>
        <taxon>Pseudomonadati</taxon>
        <taxon>Pseudomonadota</taxon>
        <taxon>Alphaproteobacteria</taxon>
        <taxon>Hyphomicrobiales</taxon>
        <taxon>Stappiaceae</taxon>
        <taxon>Roseibium</taxon>
    </lineage>
</organism>
<name>A0ABR9C4U4_9HYPH</name>
<dbReference type="SUPFAM" id="SSF53300">
    <property type="entry name" value="vWA-like"/>
    <property type="match status" value="1"/>
</dbReference>
<evidence type="ECO:0000313" key="2">
    <source>
        <dbReference type="EMBL" id="MBD8874872.1"/>
    </source>
</evidence>
<reference evidence="2 3" key="1">
    <citation type="submission" date="2020-09" db="EMBL/GenBank/DDBJ databases">
        <title>The genome sequence of type strain Labrenzia polysiphoniae KACC 19711.</title>
        <authorList>
            <person name="Liu Y."/>
        </authorList>
    </citation>
    <scope>NUCLEOTIDE SEQUENCE [LARGE SCALE GENOMIC DNA]</scope>
    <source>
        <strain evidence="2 3">KACC 19711</strain>
    </source>
</reference>
<evidence type="ECO:0000313" key="3">
    <source>
        <dbReference type="Proteomes" id="UP000615687"/>
    </source>
</evidence>
<dbReference type="InterPro" id="IPR036465">
    <property type="entry name" value="vWFA_dom_sf"/>
</dbReference>
<protein>
    <submittedName>
        <fullName evidence="2">DUF1194 domain-containing protein</fullName>
    </submittedName>
</protein>
<dbReference type="Gene3D" id="3.40.50.410">
    <property type="entry name" value="von Willebrand factor, type A domain"/>
    <property type="match status" value="1"/>
</dbReference>
<accession>A0ABR9C4U4</accession>
<gene>
    <name evidence="2" type="ORF">IG617_01115</name>
</gene>
<feature type="chain" id="PRO_5045717154" evidence="1">
    <location>
        <begin position="28"/>
        <end position="243"/>
    </location>
</feature>